<feature type="domain" description="Protein kinase" evidence="18">
    <location>
        <begin position="398"/>
        <end position="671"/>
    </location>
</feature>
<dbReference type="Pfam" id="PF08488">
    <property type="entry name" value="WAK"/>
    <property type="match status" value="1"/>
</dbReference>
<dbReference type="GO" id="GO:0004674">
    <property type="term" value="F:protein serine/threonine kinase activity"/>
    <property type="evidence" value="ECO:0007669"/>
    <property type="project" value="UniProtKB-KW"/>
</dbReference>
<dbReference type="GO" id="GO:0005886">
    <property type="term" value="C:plasma membrane"/>
    <property type="evidence" value="ECO:0007669"/>
    <property type="project" value="TreeGrafter"/>
</dbReference>
<evidence type="ECO:0000256" key="12">
    <source>
        <dbReference type="ARBA" id="ARBA00023157"/>
    </source>
</evidence>
<evidence type="ECO:0000256" key="11">
    <source>
        <dbReference type="ARBA" id="ARBA00023136"/>
    </source>
</evidence>
<keyword evidence="10 16" id="KW-1133">Transmembrane helix</keyword>
<dbReference type="GO" id="GO:0005524">
    <property type="term" value="F:ATP binding"/>
    <property type="evidence" value="ECO:0007669"/>
    <property type="project" value="UniProtKB-KW"/>
</dbReference>
<keyword evidence="9" id="KW-0067">ATP-binding</keyword>
<dbReference type="PROSITE" id="PS50011">
    <property type="entry name" value="PROTEIN_KINASE_DOM"/>
    <property type="match status" value="2"/>
</dbReference>
<evidence type="ECO:0000256" key="6">
    <source>
        <dbReference type="ARBA" id="ARBA00022729"/>
    </source>
</evidence>
<dbReference type="Gene3D" id="3.30.200.20">
    <property type="entry name" value="Phosphorylase Kinase, domain 1"/>
    <property type="match status" value="2"/>
</dbReference>
<evidence type="ECO:0000256" key="15">
    <source>
        <dbReference type="ARBA" id="ARBA00047951"/>
    </source>
</evidence>
<keyword evidence="5 16" id="KW-0812">Transmembrane</keyword>
<evidence type="ECO:0000256" key="9">
    <source>
        <dbReference type="ARBA" id="ARBA00022840"/>
    </source>
</evidence>
<dbReference type="InterPro" id="IPR013695">
    <property type="entry name" value="WAK"/>
</dbReference>
<evidence type="ECO:0000259" key="18">
    <source>
        <dbReference type="PROSITE" id="PS50011"/>
    </source>
</evidence>
<protein>
    <recommendedName>
        <fullName evidence="18">Protein kinase domain-containing protein</fullName>
    </recommendedName>
</protein>
<gene>
    <name evidence="19" type="ORF">LWI29_032307</name>
</gene>
<evidence type="ECO:0000256" key="3">
    <source>
        <dbReference type="ARBA" id="ARBA00022553"/>
    </source>
</evidence>
<name>A0AA39SJI3_ACESA</name>
<evidence type="ECO:0000256" key="16">
    <source>
        <dbReference type="SAM" id="Phobius"/>
    </source>
</evidence>
<feature type="domain" description="Protein kinase" evidence="18">
    <location>
        <begin position="777"/>
        <end position="1050"/>
    </location>
</feature>
<keyword evidence="12" id="KW-1015">Disulfide bond</keyword>
<evidence type="ECO:0000256" key="5">
    <source>
        <dbReference type="ARBA" id="ARBA00022692"/>
    </source>
</evidence>
<keyword evidence="2" id="KW-0723">Serine/threonine-protein kinase</keyword>
<keyword evidence="6 17" id="KW-0732">Signal</keyword>
<evidence type="ECO:0000256" key="7">
    <source>
        <dbReference type="ARBA" id="ARBA00022741"/>
    </source>
</evidence>
<keyword evidence="8" id="KW-0418">Kinase</keyword>
<keyword evidence="13" id="KW-0325">Glycoprotein</keyword>
<evidence type="ECO:0000256" key="4">
    <source>
        <dbReference type="ARBA" id="ARBA00022679"/>
    </source>
</evidence>
<accession>A0AA39SJI3</accession>
<evidence type="ECO:0000256" key="1">
    <source>
        <dbReference type="ARBA" id="ARBA00004479"/>
    </source>
</evidence>
<evidence type="ECO:0000256" key="17">
    <source>
        <dbReference type="SAM" id="SignalP"/>
    </source>
</evidence>
<dbReference type="SUPFAM" id="SSF56112">
    <property type="entry name" value="Protein kinase-like (PK-like)"/>
    <property type="match status" value="2"/>
</dbReference>
<dbReference type="FunFam" id="3.30.200.20:FF:000043">
    <property type="entry name" value="Wall-associated receptor kinase 2"/>
    <property type="match status" value="2"/>
</dbReference>
<keyword evidence="7" id="KW-0547">Nucleotide-binding</keyword>
<dbReference type="InterPro" id="IPR008271">
    <property type="entry name" value="Ser/Thr_kinase_AS"/>
</dbReference>
<evidence type="ECO:0000313" key="19">
    <source>
        <dbReference type="EMBL" id="KAK0590835.1"/>
    </source>
</evidence>
<dbReference type="SMART" id="SM00220">
    <property type="entry name" value="S_TKc"/>
    <property type="match status" value="2"/>
</dbReference>
<dbReference type="PANTHER" id="PTHR27005:SF515">
    <property type="entry name" value="WALL-ASSOCIATED RECEPTOR KINASE-LIKE 10-RELATED"/>
    <property type="match status" value="1"/>
</dbReference>
<feature type="transmembrane region" description="Helical" evidence="16">
    <location>
        <begin position="707"/>
        <end position="727"/>
    </location>
</feature>
<comment type="subcellular location">
    <subcellularLocation>
        <location evidence="1">Membrane</location>
        <topology evidence="1">Single-pass type I membrane protein</topology>
    </subcellularLocation>
</comment>
<evidence type="ECO:0000256" key="2">
    <source>
        <dbReference type="ARBA" id="ARBA00022527"/>
    </source>
</evidence>
<feature type="signal peptide" evidence="17">
    <location>
        <begin position="1"/>
        <end position="21"/>
    </location>
</feature>
<keyword evidence="3" id="KW-0597">Phosphoprotein</keyword>
<dbReference type="Proteomes" id="UP001168877">
    <property type="component" value="Unassembled WGS sequence"/>
</dbReference>
<dbReference type="Pfam" id="PF00069">
    <property type="entry name" value="Pkinase"/>
    <property type="match status" value="2"/>
</dbReference>
<proteinExistence type="predicted"/>
<feature type="chain" id="PRO_5041317746" description="Protein kinase domain-containing protein" evidence="17">
    <location>
        <begin position="22"/>
        <end position="1104"/>
    </location>
</feature>
<evidence type="ECO:0000256" key="10">
    <source>
        <dbReference type="ARBA" id="ARBA00022989"/>
    </source>
</evidence>
<dbReference type="PANTHER" id="PTHR27005">
    <property type="entry name" value="WALL-ASSOCIATED RECEPTOR KINASE-LIKE 21"/>
    <property type="match status" value="1"/>
</dbReference>
<dbReference type="Gene3D" id="1.10.510.10">
    <property type="entry name" value="Transferase(Phosphotransferase) domain 1"/>
    <property type="match status" value="2"/>
</dbReference>
<dbReference type="PROSITE" id="PS00108">
    <property type="entry name" value="PROTEIN_KINASE_ST"/>
    <property type="match status" value="2"/>
</dbReference>
<comment type="catalytic activity">
    <reaction evidence="15">
        <text>L-threonyl-[protein] + ATP = O-phospho-L-threonyl-[protein] + ADP + H(+)</text>
        <dbReference type="Rhea" id="RHEA:46608"/>
        <dbReference type="Rhea" id="RHEA-COMP:11060"/>
        <dbReference type="Rhea" id="RHEA-COMP:11605"/>
        <dbReference type="ChEBI" id="CHEBI:15378"/>
        <dbReference type="ChEBI" id="CHEBI:30013"/>
        <dbReference type="ChEBI" id="CHEBI:30616"/>
        <dbReference type="ChEBI" id="CHEBI:61977"/>
        <dbReference type="ChEBI" id="CHEBI:456216"/>
    </reaction>
</comment>
<evidence type="ECO:0000256" key="13">
    <source>
        <dbReference type="ARBA" id="ARBA00023180"/>
    </source>
</evidence>
<dbReference type="AlphaFoldDB" id="A0AA39SJI3"/>
<comment type="catalytic activity">
    <reaction evidence="14">
        <text>L-seryl-[protein] + ATP = O-phospho-L-seryl-[protein] + ADP + H(+)</text>
        <dbReference type="Rhea" id="RHEA:17989"/>
        <dbReference type="Rhea" id="RHEA-COMP:9863"/>
        <dbReference type="Rhea" id="RHEA-COMP:11604"/>
        <dbReference type="ChEBI" id="CHEBI:15378"/>
        <dbReference type="ChEBI" id="CHEBI:29999"/>
        <dbReference type="ChEBI" id="CHEBI:30616"/>
        <dbReference type="ChEBI" id="CHEBI:83421"/>
        <dbReference type="ChEBI" id="CHEBI:456216"/>
    </reaction>
</comment>
<evidence type="ECO:0000256" key="14">
    <source>
        <dbReference type="ARBA" id="ARBA00047558"/>
    </source>
</evidence>
<keyword evidence="11 16" id="KW-0472">Membrane</keyword>
<dbReference type="Pfam" id="PF13947">
    <property type="entry name" value="GUB_WAK_bind"/>
    <property type="match status" value="1"/>
</dbReference>
<feature type="transmembrane region" description="Helical" evidence="16">
    <location>
        <begin position="323"/>
        <end position="348"/>
    </location>
</feature>
<dbReference type="EMBL" id="JAUESC010000381">
    <property type="protein sequence ID" value="KAK0590835.1"/>
    <property type="molecule type" value="Genomic_DNA"/>
</dbReference>
<reference evidence="19" key="1">
    <citation type="journal article" date="2022" name="Plant J.">
        <title>Strategies of tolerance reflected in two North American maple genomes.</title>
        <authorList>
            <person name="McEvoy S.L."/>
            <person name="Sezen U.U."/>
            <person name="Trouern-Trend A."/>
            <person name="McMahon S.M."/>
            <person name="Schaberg P.G."/>
            <person name="Yang J."/>
            <person name="Wegrzyn J.L."/>
            <person name="Swenson N.G."/>
        </authorList>
    </citation>
    <scope>NUCLEOTIDE SEQUENCE</scope>
    <source>
        <strain evidence="19">NS2018</strain>
    </source>
</reference>
<evidence type="ECO:0000256" key="8">
    <source>
        <dbReference type="ARBA" id="ARBA00022777"/>
    </source>
</evidence>
<dbReference type="InterPro" id="IPR011009">
    <property type="entry name" value="Kinase-like_dom_sf"/>
</dbReference>
<dbReference type="GO" id="GO:0030247">
    <property type="term" value="F:polysaccharide binding"/>
    <property type="evidence" value="ECO:0007669"/>
    <property type="project" value="InterPro"/>
</dbReference>
<keyword evidence="20" id="KW-1185">Reference proteome</keyword>
<dbReference type="InterPro" id="IPR045274">
    <property type="entry name" value="WAK-like"/>
</dbReference>
<evidence type="ECO:0000313" key="20">
    <source>
        <dbReference type="Proteomes" id="UP001168877"/>
    </source>
</evidence>
<dbReference type="CDD" id="cd14066">
    <property type="entry name" value="STKc_IRAK"/>
    <property type="match status" value="2"/>
</dbReference>
<sequence length="1104" mass="124283">MIPPLLFQLMILLSWPINALAESSAIAKPGCRTLCGKISIPFPFGIGDGCYLDDWYEVTCNSSRPFLKSINLEVLNISISLEASTMLVNQTVSRYCNLESSRYRFVRNATVNLESSPFFFSDANRFTGVGCNNFAYLSSNTEMISGCISVCNKIDNSEENSNVKLRNSGCNGIQCCQTRIPSSLMLQQLDVTLRIIGDKKKQGKNKCKSAFLVDQEWLGNNIDSPEKAQGLKHVPVLLDWGIFESSFVRIDWNSSNRYNETFNCLQMTNDMSYSTRVRQCSCRWGYEGNPYLLQGCQVTNCRNGSFDCYPYRINPHIKSKITMVMLGIGIGFGGLFLLIGAWWLYIIVKRRKNIKLKEVNFKRNGGLLLQQQLTSSDGSVDRSKLFTSKELDKATDHFHTDRILGQGGQGTVYKGMLTDGKIVAVKKSKAVDEWKIEEFINEVAILSQINHRNVVKLLGCCLETEVPLLVYEFIPNGTLLHYLHNQAEEFPLTWDMRLRIATEVAGALCYLHSAASFPIYHRDIKSANILLDEKYKAKVADFGTSRSIAIDQTHVTTKVQGTFGYLDPEYFQSSQFTDKSDVYSFGVVLVELLTGQKAISSTRSQDNKSLATHFIVSMVENNLFDILDPEVIKVSKKEEIITVANLAKRCLNLNGKKRPTMKEVAMVLEGIQASQKESNVQQNYEEVEYVRTESIEPWDVVPPSTSIGIGFGGLFLLIGAWWLYIIVKRRKNIKLKEVNFKRNGGLLLQQQLTSSDGSVDRSKLFTSKELDKATDHFHTDRILGQGGQGTVYKGMLTDGKIVAVKKSKAVDEWKIEEFINEVAILSQINHRNVVKLLGCCLETEVPLLVYEFIPNGTLLHYLHNQAEEFPLTWDMRLRIATEVAGALCYLHSAASFPIYHRDIKSANILLDEKYRAKVADFGTSRSIAIDQTHVTTKVQGTFGYLDPEYFQSSQFTDKSDVYSFGVVLIELLTGQKAISSTRSQDNKSLATHFIVSMVENNLFDILDPEVIKVSKKEEIMTVANLAKRCLNLNGKERPTMKEVAMVLEGIQASQKESNVQQNYEEVENVRTELIEPWDVVSTSTSSTFEIVSKSVDVQPLLTNM</sequence>
<dbReference type="GO" id="GO:0007166">
    <property type="term" value="P:cell surface receptor signaling pathway"/>
    <property type="evidence" value="ECO:0007669"/>
    <property type="project" value="InterPro"/>
</dbReference>
<comment type="caution">
    <text evidence="19">The sequence shown here is derived from an EMBL/GenBank/DDBJ whole genome shotgun (WGS) entry which is preliminary data.</text>
</comment>
<dbReference type="InterPro" id="IPR025287">
    <property type="entry name" value="WAK_GUB"/>
</dbReference>
<reference evidence="19" key="2">
    <citation type="submission" date="2023-06" db="EMBL/GenBank/DDBJ databases">
        <authorList>
            <person name="Swenson N.G."/>
            <person name="Wegrzyn J.L."/>
            <person name="Mcevoy S.L."/>
        </authorList>
    </citation>
    <scope>NUCLEOTIDE SEQUENCE</scope>
    <source>
        <strain evidence="19">NS2018</strain>
        <tissue evidence="19">Leaf</tissue>
    </source>
</reference>
<dbReference type="FunFam" id="1.10.510.10:FF:000084">
    <property type="entry name" value="Wall-associated receptor kinase 2"/>
    <property type="match status" value="2"/>
</dbReference>
<dbReference type="InterPro" id="IPR000719">
    <property type="entry name" value="Prot_kinase_dom"/>
</dbReference>
<keyword evidence="4" id="KW-0808">Transferase</keyword>
<organism evidence="19 20">
    <name type="scientific">Acer saccharum</name>
    <name type="common">Sugar maple</name>
    <dbReference type="NCBI Taxonomy" id="4024"/>
    <lineage>
        <taxon>Eukaryota</taxon>
        <taxon>Viridiplantae</taxon>
        <taxon>Streptophyta</taxon>
        <taxon>Embryophyta</taxon>
        <taxon>Tracheophyta</taxon>
        <taxon>Spermatophyta</taxon>
        <taxon>Magnoliopsida</taxon>
        <taxon>eudicotyledons</taxon>
        <taxon>Gunneridae</taxon>
        <taxon>Pentapetalae</taxon>
        <taxon>rosids</taxon>
        <taxon>malvids</taxon>
        <taxon>Sapindales</taxon>
        <taxon>Sapindaceae</taxon>
        <taxon>Hippocastanoideae</taxon>
        <taxon>Acereae</taxon>
        <taxon>Acer</taxon>
    </lineage>
</organism>